<dbReference type="GO" id="GO:0006313">
    <property type="term" value="P:DNA transposition"/>
    <property type="evidence" value="ECO:0007669"/>
    <property type="project" value="InterPro"/>
</dbReference>
<accession>A0A450YQ54</accession>
<dbReference type="InterPro" id="IPR002514">
    <property type="entry name" value="Transposase_8"/>
</dbReference>
<evidence type="ECO:0000256" key="2">
    <source>
        <dbReference type="SAM" id="MobiDB-lite"/>
    </source>
</evidence>
<dbReference type="InterPro" id="IPR009057">
    <property type="entry name" value="Homeodomain-like_sf"/>
</dbReference>
<proteinExistence type="inferred from homology"/>
<organism evidence="3">
    <name type="scientific">Candidatus Kentrum sp. TC</name>
    <dbReference type="NCBI Taxonomy" id="2126339"/>
    <lineage>
        <taxon>Bacteria</taxon>
        <taxon>Pseudomonadati</taxon>
        <taxon>Pseudomonadota</taxon>
        <taxon>Gammaproteobacteria</taxon>
        <taxon>Candidatus Kentrum</taxon>
    </lineage>
</organism>
<sequence>MPHYDEECKEKLIREMMSSSGRSIPEIHGNTGISEATLYGWRRKYGGDGPESEETRQSNPKNWKGEEKPTVVIETEGLNKQELSENDVVFTKPPYYF</sequence>
<reference evidence="3" key="1">
    <citation type="submission" date="2019-02" db="EMBL/GenBank/DDBJ databases">
        <authorList>
            <person name="Gruber-Vodicka R. H."/>
            <person name="Seah K. B. B."/>
        </authorList>
    </citation>
    <scope>NUCLEOTIDE SEQUENCE</scope>
    <source>
        <strain evidence="3">BECK_BZ123</strain>
    </source>
</reference>
<evidence type="ECO:0000256" key="1">
    <source>
        <dbReference type="ARBA" id="ARBA00009964"/>
    </source>
</evidence>
<dbReference type="SUPFAM" id="SSF46689">
    <property type="entry name" value="Homeodomain-like"/>
    <property type="match status" value="1"/>
</dbReference>
<dbReference type="GO" id="GO:0003677">
    <property type="term" value="F:DNA binding"/>
    <property type="evidence" value="ECO:0007669"/>
    <property type="project" value="InterPro"/>
</dbReference>
<protein>
    <submittedName>
        <fullName evidence="3">Transposase</fullName>
    </submittedName>
</protein>
<dbReference type="AlphaFoldDB" id="A0A450YQ54"/>
<gene>
    <name evidence="3" type="ORF">BECKTC1821D_GA0114238_101738</name>
</gene>
<evidence type="ECO:0000313" key="3">
    <source>
        <dbReference type="EMBL" id="VFK43674.1"/>
    </source>
</evidence>
<feature type="region of interest" description="Disordered" evidence="2">
    <location>
        <begin position="43"/>
        <end position="69"/>
    </location>
</feature>
<dbReference type="GO" id="GO:0004803">
    <property type="term" value="F:transposase activity"/>
    <property type="evidence" value="ECO:0007669"/>
    <property type="project" value="InterPro"/>
</dbReference>
<dbReference type="EMBL" id="CAADFS010000017">
    <property type="protein sequence ID" value="VFK43674.1"/>
    <property type="molecule type" value="Genomic_DNA"/>
</dbReference>
<comment type="similarity">
    <text evidence="1">Belongs to the transposase 8 family.</text>
</comment>
<dbReference type="Pfam" id="PF01527">
    <property type="entry name" value="HTH_Tnp_1"/>
    <property type="match status" value="1"/>
</dbReference>
<name>A0A450YQ54_9GAMM</name>
<dbReference type="Gene3D" id="1.10.10.60">
    <property type="entry name" value="Homeodomain-like"/>
    <property type="match status" value="1"/>
</dbReference>